<accession>A0A178I149</accession>
<feature type="transmembrane region" description="Helical" evidence="1">
    <location>
        <begin position="237"/>
        <end position="256"/>
    </location>
</feature>
<evidence type="ECO:0000259" key="2">
    <source>
        <dbReference type="Pfam" id="PF02517"/>
    </source>
</evidence>
<dbReference type="InterPro" id="IPR003675">
    <property type="entry name" value="Rce1/LyrA-like_dom"/>
</dbReference>
<protein>
    <recommendedName>
        <fullName evidence="2">CAAX prenyl protease 2/Lysostaphin resistance protein A-like domain-containing protein</fullName>
    </recommendedName>
</protein>
<evidence type="ECO:0000313" key="4">
    <source>
        <dbReference type="Proteomes" id="UP000078389"/>
    </source>
</evidence>
<organism evidence="3 4">
    <name type="scientific">Devosia elaeis</name>
    <dbReference type="NCBI Taxonomy" id="1770058"/>
    <lineage>
        <taxon>Bacteria</taxon>
        <taxon>Pseudomonadati</taxon>
        <taxon>Pseudomonadota</taxon>
        <taxon>Alphaproteobacteria</taxon>
        <taxon>Hyphomicrobiales</taxon>
        <taxon>Devosiaceae</taxon>
        <taxon>Devosia</taxon>
    </lineage>
</organism>
<feature type="transmembrane region" description="Helical" evidence="1">
    <location>
        <begin position="208"/>
        <end position="225"/>
    </location>
</feature>
<reference evidence="3 4" key="1">
    <citation type="submission" date="2016-03" db="EMBL/GenBank/DDBJ databases">
        <title>Genome sequencing of Devosia sp. S37.</title>
        <authorList>
            <person name="Mohd Nor M."/>
        </authorList>
    </citation>
    <scope>NUCLEOTIDE SEQUENCE [LARGE SCALE GENOMIC DNA]</scope>
    <source>
        <strain evidence="3 4">S37</strain>
    </source>
</reference>
<dbReference type="GO" id="GO:0080120">
    <property type="term" value="P:CAAX-box protein maturation"/>
    <property type="evidence" value="ECO:0007669"/>
    <property type="project" value="UniProtKB-ARBA"/>
</dbReference>
<keyword evidence="4" id="KW-1185">Reference proteome</keyword>
<dbReference type="GO" id="GO:0004175">
    <property type="term" value="F:endopeptidase activity"/>
    <property type="evidence" value="ECO:0007669"/>
    <property type="project" value="UniProtKB-ARBA"/>
</dbReference>
<gene>
    <name evidence="3" type="ORF">A3840_05150</name>
</gene>
<proteinExistence type="predicted"/>
<dbReference type="Pfam" id="PF02517">
    <property type="entry name" value="Rce1-like"/>
    <property type="match status" value="1"/>
</dbReference>
<dbReference type="RefSeq" id="WP_067452903.1">
    <property type="nucleotide sequence ID" value="NZ_LVVY01000067.1"/>
</dbReference>
<keyword evidence="1" id="KW-0812">Transmembrane</keyword>
<feature type="domain" description="CAAX prenyl protease 2/Lysostaphin resistance protein A-like" evidence="2">
    <location>
        <begin position="173"/>
        <end position="268"/>
    </location>
</feature>
<dbReference type="EMBL" id="LVVY01000067">
    <property type="protein sequence ID" value="OAM78719.1"/>
    <property type="molecule type" value="Genomic_DNA"/>
</dbReference>
<keyword evidence="1" id="KW-0472">Membrane</keyword>
<dbReference type="AlphaFoldDB" id="A0A178I149"/>
<evidence type="ECO:0000313" key="3">
    <source>
        <dbReference type="EMBL" id="OAM78719.1"/>
    </source>
</evidence>
<keyword evidence="1" id="KW-1133">Transmembrane helix</keyword>
<evidence type="ECO:0000256" key="1">
    <source>
        <dbReference type="SAM" id="Phobius"/>
    </source>
</evidence>
<feature type="transmembrane region" description="Helical" evidence="1">
    <location>
        <begin position="12"/>
        <end position="29"/>
    </location>
</feature>
<feature type="transmembrane region" description="Helical" evidence="1">
    <location>
        <begin position="107"/>
        <end position="124"/>
    </location>
</feature>
<comment type="caution">
    <text evidence="3">The sequence shown here is derived from an EMBL/GenBank/DDBJ whole genome shotgun (WGS) entry which is preliminary data.</text>
</comment>
<feature type="transmembrane region" description="Helical" evidence="1">
    <location>
        <begin position="68"/>
        <end position="87"/>
    </location>
</feature>
<feature type="transmembrane region" description="Helical" evidence="1">
    <location>
        <begin position="35"/>
        <end position="56"/>
    </location>
</feature>
<sequence>MAEPAGPAPRLFAPPLLVLALMGLVLILTGRGVELGPWVASAALLAGLTLLAFLPLAAIGARGERERWIAIALVALVYALNLFVLTLPRFGPFAGLDWNWQGKTLDLVWMLGVIALLAPAQRRAIGWTWQVRPGTLAIAAVNIAILALAGFLLAGVAPGRMAGGLSLERVLFDLSHANLVEEIAFRGFMLALLDRVFARHWAFGGTRIGWGVVLTAWLFGLVHGITFTDGVLGFDPVWLSFAFVMGLVLGWIRTLTGSLWPAFLAHTAPEAGMLAALALP</sequence>
<feature type="transmembrane region" description="Helical" evidence="1">
    <location>
        <begin position="136"/>
        <end position="157"/>
    </location>
</feature>
<dbReference type="OrthoDB" id="9782250at2"/>
<name>A0A178I149_9HYPH</name>
<dbReference type="STRING" id="1770058.A3840_05150"/>
<dbReference type="Proteomes" id="UP000078389">
    <property type="component" value="Unassembled WGS sequence"/>
</dbReference>